<dbReference type="RefSeq" id="WP_125578287.1">
    <property type="nucleotide sequence ID" value="NZ_JBHTOF010000094.1"/>
</dbReference>
<dbReference type="Proteomes" id="UP001597244">
    <property type="component" value="Unassembled WGS sequence"/>
</dbReference>
<evidence type="ECO:0000313" key="2">
    <source>
        <dbReference type="EMBL" id="MFD1466055.1"/>
    </source>
</evidence>
<keyword evidence="1" id="KW-1133">Transmembrane helix</keyword>
<proteinExistence type="predicted"/>
<comment type="caution">
    <text evidence="2">The sequence shown here is derived from an EMBL/GenBank/DDBJ whole genome shotgun (WGS) entry which is preliminary data.</text>
</comment>
<evidence type="ECO:0000313" key="3">
    <source>
        <dbReference type="Proteomes" id="UP001597244"/>
    </source>
</evidence>
<organism evidence="2 3">
    <name type="scientific">Lapidilactobacillus mulanensis</name>
    <dbReference type="NCBI Taxonomy" id="2485999"/>
    <lineage>
        <taxon>Bacteria</taxon>
        <taxon>Bacillati</taxon>
        <taxon>Bacillota</taxon>
        <taxon>Bacilli</taxon>
        <taxon>Lactobacillales</taxon>
        <taxon>Lactobacillaceae</taxon>
        <taxon>Lapidilactobacillus</taxon>
    </lineage>
</organism>
<evidence type="ECO:0000256" key="1">
    <source>
        <dbReference type="SAM" id="Phobius"/>
    </source>
</evidence>
<accession>A0ABW4DN26</accession>
<keyword evidence="1" id="KW-0472">Membrane</keyword>
<dbReference type="EMBL" id="JBHTOF010000094">
    <property type="protein sequence ID" value="MFD1466055.1"/>
    <property type="molecule type" value="Genomic_DNA"/>
</dbReference>
<name>A0ABW4DN26_9LACO</name>
<feature type="transmembrane region" description="Helical" evidence="1">
    <location>
        <begin position="136"/>
        <end position="157"/>
    </location>
</feature>
<sequence>MKNSNVFTLPPIIEQAIKLPGVRVDREAFLRKSFSKSTSDQLEKIIHFGPQAVYPIETLIKAAKRVVLRDAEKSTFFSFAAGLPSNLVTLVPAGAADIAQYFAFSIRMAQEIAYIFGQPSIYNDDGNLLEDGKRDLLIYLGIMLGVAAANSSLMFIAKGLSNTASRKFLQTAVTRTVWYPIMKKVGTAIGIQVTKKTTSSFITKTVPIVGGVASGALTFVTFKPMGNKLVKSFATTLSATDEQIEAVKQHSFINDGNGNTTIS</sequence>
<gene>
    <name evidence="2" type="ORF">ACFQ4L_08265</name>
</gene>
<protein>
    <recommendedName>
        <fullName evidence="4">Bacteriochlorophyll 4-vinyl reductase</fullName>
    </recommendedName>
</protein>
<reference evidence="3" key="1">
    <citation type="journal article" date="2019" name="Int. J. Syst. Evol. Microbiol.">
        <title>The Global Catalogue of Microorganisms (GCM) 10K type strain sequencing project: providing services to taxonomists for standard genome sequencing and annotation.</title>
        <authorList>
            <consortium name="The Broad Institute Genomics Platform"/>
            <consortium name="The Broad Institute Genome Sequencing Center for Infectious Disease"/>
            <person name="Wu L."/>
            <person name="Ma J."/>
        </authorList>
    </citation>
    <scope>NUCLEOTIDE SEQUENCE [LARGE SCALE GENOMIC DNA]</scope>
    <source>
        <strain evidence="3">CCM 8951</strain>
    </source>
</reference>
<evidence type="ECO:0008006" key="4">
    <source>
        <dbReference type="Google" id="ProtNLM"/>
    </source>
</evidence>
<keyword evidence="3" id="KW-1185">Reference proteome</keyword>
<keyword evidence="1" id="KW-0812">Transmembrane</keyword>